<dbReference type="GO" id="GO:0043130">
    <property type="term" value="F:ubiquitin binding"/>
    <property type="evidence" value="ECO:0007669"/>
    <property type="project" value="TreeGrafter"/>
</dbReference>
<dbReference type="FunCoup" id="A0A6P8IXJ5">
    <property type="interactions" value="2854"/>
</dbReference>
<evidence type="ECO:0000256" key="1">
    <source>
        <dbReference type="ARBA" id="ARBA00023054"/>
    </source>
</evidence>
<dbReference type="PANTHER" id="PTHR23322">
    <property type="entry name" value="FAS-ASSOCIATED PROTEIN"/>
    <property type="match status" value="1"/>
</dbReference>
<evidence type="ECO:0000256" key="2">
    <source>
        <dbReference type="SAM" id="MobiDB-lite"/>
    </source>
</evidence>
<protein>
    <submittedName>
        <fullName evidence="5">FAS-associated factor 2-like</fullName>
    </submittedName>
</protein>
<dbReference type="Gene3D" id="3.40.30.10">
    <property type="entry name" value="Glutaredoxin"/>
    <property type="match status" value="1"/>
</dbReference>
<feature type="region of interest" description="Disordered" evidence="2">
    <location>
        <begin position="293"/>
        <end position="370"/>
    </location>
</feature>
<dbReference type="SUPFAM" id="SSF52833">
    <property type="entry name" value="Thioredoxin-like"/>
    <property type="match status" value="1"/>
</dbReference>
<evidence type="ECO:0000313" key="4">
    <source>
        <dbReference type="Proteomes" id="UP000515163"/>
    </source>
</evidence>
<feature type="domain" description="UBX" evidence="3">
    <location>
        <begin position="369"/>
        <end position="446"/>
    </location>
</feature>
<dbReference type="PROSITE" id="PS50033">
    <property type="entry name" value="UBX"/>
    <property type="match status" value="1"/>
</dbReference>
<dbReference type="SUPFAM" id="SSF54236">
    <property type="entry name" value="Ubiquitin-like"/>
    <property type="match status" value="1"/>
</dbReference>
<proteinExistence type="predicted"/>
<dbReference type="Pfam" id="PF21021">
    <property type="entry name" value="FAF1"/>
    <property type="match status" value="1"/>
</dbReference>
<dbReference type="GO" id="GO:0005783">
    <property type="term" value="C:endoplasmic reticulum"/>
    <property type="evidence" value="ECO:0007669"/>
    <property type="project" value="TreeGrafter"/>
</dbReference>
<dbReference type="Gene3D" id="3.10.20.90">
    <property type="entry name" value="Phosphatidylinositol 3-kinase Catalytic Subunit, Chain A, domain 1"/>
    <property type="match status" value="1"/>
</dbReference>
<gene>
    <name evidence="5" type="primary">LOC116306208</name>
</gene>
<dbReference type="PANTHER" id="PTHR23322:SF1">
    <property type="entry name" value="FAS-ASSOCIATED FACTOR 2"/>
    <property type="match status" value="1"/>
</dbReference>
<feature type="compositionally biased region" description="Polar residues" evidence="2">
    <location>
        <begin position="74"/>
        <end position="84"/>
    </location>
</feature>
<dbReference type="OrthoDB" id="1026733at2759"/>
<organism evidence="4 5">
    <name type="scientific">Actinia tenebrosa</name>
    <name type="common">Australian red waratah sea anemone</name>
    <dbReference type="NCBI Taxonomy" id="6105"/>
    <lineage>
        <taxon>Eukaryota</taxon>
        <taxon>Metazoa</taxon>
        <taxon>Cnidaria</taxon>
        <taxon>Anthozoa</taxon>
        <taxon>Hexacorallia</taxon>
        <taxon>Actiniaria</taxon>
        <taxon>Actiniidae</taxon>
        <taxon>Actinia</taxon>
    </lineage>
</organism>
<dbReference type="GO" id="GO:0036503">
    <property type="term" value="P:ERAD pathway"/>
    <property type="evidence" value="ECO:0007669"/>
    <property type="project" value="TreeGrafter"/>
</dbReference>
<dbReference type="SMART" id="SM00166">
    <property type="entry name" value="UBX"/>
    <property type="match status" value="1"/>
</dbReference>
<dbReference type="Pfam" id="PF00789">
    <property type="entry name" value="UBX"/>
    <property type="match status" value="1"/>
</dbReference>
<reference evidence="5" key="1">
    <citation type="submission" date="2025-08" db="UniProtKB">
        <authorList>
            <consortium name="RefSeq"/>
        </authorList>
    </citation>
    <scope>IDENTIFICATION</scope>
    <source>
        <tissue evidence="5">Tentacle</tissue>
    </source>
</reference>
<dbReference type="CDD" id="cd16120">
    <property type="entry name" value="UBX_UBXN3B"/>
    <property type="match status" value="1"/>
</dbReference>
<dbReference type="InParanoid" id="A0A6P8IXJ5"/>
<evidence type="ECO:0000259" key="3">
    <source>
        <dbReference type="PROSITE" id="PS50033"/>
    </source>
</evidence>
<dbReference type="RefSeq" id="XP_031572121.1">
    <property type="nucleotide sequence ID" value="XM_031716261.1"/>
</dbReference>
<feature type="region of interest" description="Disordered" evidence="2">
    <location>
        <begin position="60"/>
        <end position="86"/>
    </location>
</feature>
<feature type="compositionally biased region" description="Basic and acidic residues" evidence="2">
    <location>
        <begin position="350"/>
        <end position="362"/>
    </location>
</feature>
<dbReference type="InterPro" id="IPR049483">
    <property type="entry name" value="FAF1_2-like_UAS"/>
</dbReference>
<dbReference type="SMART" id="SM00594">
    <property type="entry name" value="UAS"/>
    <property type="match status" value="1"/>
</dbReference>
<evidence type="ECO:0000313" key="5">
    <source>
        <dbReference type="RefSeq" id="XP_031572121.1"/>
    </source>
</evidence>
<dbReference type="AlphaFoldDB" id="A0A6P8IXJ5"/>
<dbReference type="InterPro" id="IPR001012">
    <property type="entry name" value="UBX_dom"/>
</dbReference>
<dbReference type="Pfam" id="PF14555">
    <property type="entry name" value="UBA_4"/>
    <property type="match status" value="1"/>
</dbReference>
<name>A0A6P8IXJ5_ACTTE</name>
<dbReference type="InterPro" id="IPR036249">
    <property type="entry name" value="Thioredoxin-like_sf"/>
</dbReference>
<dbReference type="KEGG" id="aten:116306208"/>
<dbReference type="GeneID" id="116306208"/>
<dbReference type="InterPro" id="IPR029071">
    <property type="entry name" value="Ubiquitin-like_domsf"/>
</dbReference>
<accession>A0A6P8IXJ5</accession>
<keyword evidence="1" id="KW-0175">Coiled coil</keyword>
<dbReference type="Gene3D" id="1.10.8.10">
    <property type="entry name" value="DNA helicase RuvA subunit, C-terminal domain"/>
    <property type="match status" value="1"/>
</dbReference>
<sequence length="456" mass="52618">MAAPEDNLNEIQLGVLSHFQDITGMEDVDECTAILERHQWDIETAVQDTFNKAEGAATVFHEEPNEVDSPPLKNGTTGSSNVVAANTERTDQAVDVHRPNMGWCNWMFSILLLPFRFTSSVVTNVFSFIMTLVWPSFYYPRRTALDDVLHFKKEFEEKYGTVHPNFYQGTYSQVLNDAKRELRFVLVYLHSDDHQHTPAFCRSTMMNSGFIEYVNGCMLFWAVDVRSAEGYRVSNALRETTYPFLALICLRDNRMTVVGRMEGIMPVDRYVSILAQLVADNEPALIAARVERQERSQTQTLRDEQDQAYHESLKADKEKERRKLEEQEKKRKEEEAIRLKEQASQNKLESIARSRVEKREQLPEEPSPSDPDVFRVLVRLANGTRLERYFLKSHKLQTLYDFVFCNEEAPAEFRLSSPLPKKVYELNNPDYTLEDVGICSSVTLYVQDTTEDSDSD</sequence>
<feature type="compositionally biased region" description="Basic and acidic residues" evidence="2">
    <location>
        <begin position="293"/>
        <end position="341"/>
    </location>
</feature>
<dbReference type="InterPro" id="IPR006577">
    <property type="entry name" value="UAS"/>
</dbReference>
<keyword evidence="4" id="KW-1185">Reference proteome</keyword>
<dbReference type="Proteomes" id="UP000515163">
    <property type="component" value="Unplaced"/>
</dbReference>
<dbReference type="InterPro" id="IPR050730">
    <property type="entry name" value="UBX_domain-protein"/>
</dbReference>